<comment type="caution">
    <text evidence="1">The sequence shown here is derived from an EMBL/GenBank/DDBJ whole genome shotgun (WGS) entry which is preliminary data.</text>
</comment>
<sequence>MRQPKFSEPESFGVAVVNLIYTTTDICKNSTQWLPSGLSSFAPTAEIFFRPVKAQKRIH</sequence>
<dbReference type="EMBL" id="LSBJ02000003">
    <property type="protein sequence ID" value="OAQ69003.1"/>
    <property type="molecule type" value="Genomic_DNA"/>
</dbReference>
<dbReference type="RefSeq" id="XP_018145853.1">
    <property type="nucleotide sequence ID" value="XM_018293661.1"/>
</dbReference>
<dbReference type="GeneID" id="28857655"/>
<evidence type="ECO:0000313" key="1">
    <source>
        <dbReference type="EMBL" id="OAQ69003.1"/>
    </source>
</evidence>
<organism evidence="1 2">
    <name type="scientific">Pochonia chlamydosporia 170</name>
    <dbReference type="NCBI Taxonomy" id="1380566"/>
    <lineage>
        <taxon>Eukaryota</taxon>
        <taxon>Fungi</taxon>
        <taxon>Dikarya</taxon>
        <taxon>Ascomycota</taxon>
        <taxon>Pezizomycotina</taxon>
        <taxon>Sordariomycetes</taxon>
        <taxon>Hypocreomycetidae</taxon>
        <taxon>Hypocreales</taxon>
        <taxon>Clavicipitaceae</taxon>
        <taxon>Pochonia</taxon>
    </lineage>
</organism>
<accession>A0A179FVA2</accession>
<gene>
    <name evidence="1" type="ORF">VFPPC_15908</name>
</gene>
<name>A0A179FVA2_METCM</name>
<dbReference type="Proteomes" id="UP000078397">
    <property type="component" value="Unassembled WGS sequence"/>
</dbReference>
<proteinExistence type="predicted"/>
<evidence type="ECO:0000313" key="2">
    <source>
        <dbReference type="Proteomes" id="UP000078397"/>
    </source>
</evidence>
<reference evidence="1 2" key="1">
    <citation type="journal article" date="2016" name="PLoS Pathog.">
        <title>Biosynthesis of antibiotic leucinostatins in bio-control fungus Purpureocillium lilacinum and their inhibition on phytophthora revealed by genome mining.</title>
        <authorList>
            <person name="Wang G."/>
            <person name="Liu Z."/>
            <person name="Lin R."/>
            <person name="Li E."/>
            <person name="Mao Z."/>
            <person name="Ling J."/>
            <person name="Yang Y."/>
            <person name="Yin W.B."/>
            <person name="Xie B."/>
        </authorList>
    </citation>
    <scope>NUCLEOTIDE SEQUENCE [LARGE SCALE GENOMIC DNA]</scope>
    <source>
        <strain evidence="1">170</strain>
    </source>
</reference>
<protein>
    <submittedName>
        <fullName evidence="1">Uncharacterized protein</fullName>
    </submittedName>
</protein>
<dbReference type="KEGG" id="pchm:VFPPC_15908"/>
<keyword evidence="2" id="KW-1185">Reference proteome</keyword>
<dbReference type="AlphaFoldDB" id="A0A179FVA2"/>